<keyword evidence="3" id="KW-1185">Reference proteome</keyword>
<organism evidence="2 3">
    <name type="scientific">Heliorestis acidaminivorans</name>
    <dbReference type="NCBI Taxonomy" id="553427"/>
    <lineage>
        <taxon>Bacteria</taxon>
        <taxon>Bacillati</taxon>
        <taxon>Bacillota</taxon>
        <taxon>Clostridia</taxon>
        <taxon>Eubacteriales</taxon>
        <taxon>Heliobacteriaceae</taxon>
        <taxon>Heliorestis</taxon>
    </lineage>
</organism>
<dbReference type="AlphaFoldDB" id="A0A6I0F1D3"/>
<dbReference type="OrthoDB" id="9784811at2"/>
<comment type="caution">
    <text evidence="2">The sequence shown here is derived from an EMBL/GenBank/DDBJ whole genome shotgun (WGS) entry which is preliminary data.</text>
</comment>
<sequence length="606" mass="67883">MRKKGLFLYLSRPILKKIIAFFGLLLVFLSIYLLLGKNKTTATTIFIDAGHGGIDSGAYYFDVKEKDLNLQIALALGQELQSRGYEVLYSRTEDSDMCSLEGLPYSERQDLQLRVDRMEESKADLLISIHCNATQKGSERGPMTFYHHASPASKELAYHLQRHMNYLAMNSTPAITKTYQPRSANFYLLRHSSIPAVLVELGFMSNPEDLQLLQDPLYQRDLVYGLAEGAEEYLAGLSFFNVDFFSDPVIRSTTAPKASQELVFTEAQDLRSTLHNWQKKSGLFPEKLILKELTIEDNHIQLNFNQALEDFLKEDPTAFREAMTALADRISEGPFDTFSLLCEGEALSEQADRQLEWDQNILVTKLQAKMAIVIDDLGNNAVGTKELLQINRPITLAIMPFMEYSTDESEKAHRAGFPIIVHLSLEANRASPNWYGPKTIKTSMADEDIITILEEAHSSVPHAIGFNNHMGSKATSDVRVARLLVETAKSLNWLVIDSRTSEDSQLIKEAQRQEVLYGSRDYFIDVAHSKDGTKKRILKAAERALKTGEVLVIGHVGPDGGKSTVQAIREVLPALEARNVEIVPVTDIVRKVGEKTEKASSIPQSL</sequence>
<evidence type="ECO:0000313" key="3">
    <source>
        <dbReference type="Proteomes" id="UP000468766"/>
    </source>
</evidence>
<reference evidence="2 3" key="1">
    <citation type="submission" date="2019-10" db="EMBL/GenBank/DDBJ databases">
        <title>Whole-genome sequence of the extremophile Heliorestis acidaminivorans DSM 24790.</title>
        <authorList>
            <person name="Kyndt J.A."/>
            <person name="Meyer T.E."/>
        </authorList>
    </citation>
    <scope>NUCLEOTIDE SEQUENCE [LARGE SCALE GENOMIC DNA]</scope>
    <source>
        <strain evidence="2 3">DSM 24790</strain>
    </source>
</reference>
<dbReference type="Pfam" id="PF01520">
    <property type="entry name" value="Amidase_3"/>
    <property type="match status" value="1"/>
</dbReference>
<dbReference type="EMBL" id="WBXO01000004">
    <property type="protein sequence ID" value="KAB2952997.1"/>
    <property type="molecule type" value="Genomic_DNA"/>
</dbReference>
<dbReference type="Pfam" id="PF04748">
    <property type="entry name" value="Polysacc_deac_2"/>
    <property type="match status" value="1"/>
</dbReference>
<name>A0A6I0F1D3_9FIRM</name>
<evidence type="ECO:0000259" key="1">
    <source>
        <dbReference type="SMART" id="SM00646"/>
    </source>
</evidence>
<protein>
    <recommendedName>
        <fullName evidence="1">MurNAc-LAA domain-containing protein</fullName>
    </recommendedName>
</protein>
<dbReference type="GO" id="GO:0008745">
    <property type="term" value="F:N-acetylmuramoyl-L-alanine amidase activity"/>
    <property type="evidence" value="ECO:0007669"/>
    <property type="project" value="InterPro"/>
</dbReference>
<proteinExistence type="predicted"/>
<dbReference type="InterPro" id="IPR002508">
    <property type="entry name" value="MurNAc-LAA_cat"/>
</dbReference>
<dbReference type="Proteomes" id="UP000468766">
    <property type="component" value="Unassembled WGS sequence"/>
</dbReference>
<accession>A0A6I0F1D3</accession>
<gene>
    <name evidence="2" type="ORF">F9B85_06960</name>
</gene>
<dbReference type="RefSeq" id="WP_151619657.1">
    <property type="nucleotide sequence ID" value="NZ_WBXO01000004.1"/>
</dbReference>
<dbReference type="PANTHER" id="PTHR30105:SF2">
    <property type="entry name" value="DIVERGENT POLYSACCHARIDE DEACETYLASE SUPERFAMILY"/>
    <property type="match status" value="1"/>
</dbReference>
<dbReference type="Gene3D" id="3.40.630.40">
    <property type="entry name" value="Zn-dependent exopeptidases"/>
    <property type="match status" value="1"/>
</dbReference>
<dbReference type="GO" id="GO:0005975">
    <property type="term" value="P:carbohydrate metabolic process"/>
    <property type="evidence" value="ECO:0007669"/>
    <property type="project" value="InterPro"/>
</dbReference>
<dbReference type="InterPro" id="IPR006837">
    <property type="entry name" value="Divergent_DAC"/>
</dbReference>
<dbReference type="SMART" id="SM00646">
    <property type="entry name" value="Ami_3"/>
    <property type="match status" value="1"/>
</dbReference>
<dbReference type="Gene3D" id="3.20.20.370">
    <property type="entry name" value="Glycoside hydrolase/deacetylase"/>
    <property type="match status" value="1"/>
</dbReference>
<feature type="domain" description="MurNAc-LAA" evidence="1">
    <location>
        <begin position="115"/>
        <end position="231"/>
    </location>
</feature>
<dbReference type="CDD" id="cd10936">
    <property type="entry name" value="CE4_DAC2"/>
    <property type="match status" value="1"/>
</dbReference>
<dbReference type="SUPFAM" id="SSF53187">
    <property type="entry name" value="Zn-dependent exopeptidases"/>
    <property type="match status" value="1"/>
</dbReference>
<dbReference type="SUPFAM" id="SSF88713">
    <property type="entry name" value="Glycoside hydrolase/deacetylase"/>
    <property type="match status" value="1"/>
</dbReference>
<dbReference type="PANTHER" id="PTHR30105">
    <property type="entry name" value="UNCHARACTERIZED YIBQ-RELATED"/>
    <property type="match status" value="1"/>
</dbReference>
<dbReference type="InterPro" id="IPR011330">
    <property type="entry name" value="Glyco_hydro/deAcase_b/a-brl"/>
</dbReference>
<evidence type="ECO:0000313" key="2">
    <source>
        <dbReference type="EMBL" id="KAB2952997.1"/>
    </source>
</evidence>
<dbReference type="CDD" id="cd02696">
    <property type="entry name" value="MurNAc-LAA"/>
    <property type="match status" value="1"/>
</dbReference>
<dbReference type="GO" id="GO:0009253">
    <property type="term" value="P:peptidoglycan catabolic process"/>
    <property type="evidence" value="ECO:0007669"/>
    <property type="project" value="InterPro"/>
</dbReference>